<evidence type="ECO:0000256" key="4">
    <source>
        <dbReference type="ARBA" id="ARBA00023128"/>
    </source>
</evidence>
<evidence type="ECO:0000256" key="5">
    <source>
        <dbReference type="ARBA" id="ARBA00023136"/>
    </source>
</evidence>
<reference evidence="7 8" key="1">
    <citation type="journal article" date="2019" name="PLoS Biol.">
        <title>Sex chromosomes control vertical transmission of feminizing Wolbachia symbionts in an isopod.</title>
        <authorList>
            <person name="Becking T."/>
            <person name="Chebbi M.A."/>
            <person name="Giraud I."/>
            <person name="Moumen B."/>
            <person name="Laverre T."/>
            <person name="Caubet Y."/>
            <person name="Peccoud J."/>
            <person name="Gilbert C."/>
            <person name="Cordaux R."/>
        </authorList>
    </citation>
    <scope>NUCLEOTIDE SEQUENCE [LARGE SCALE GENOMIC DNA]</scope>
    <source>
        <strain evidence="7">ANa2</strain>
        <tissue evidence="7">Whole body excluding digestive tract and cuticle</tissue>
    </source>
</reference>
<organism evidence="7 8">
    <name type="scientific">Armadillidium nasatum</name>
    <dbReference type="NCBI Taxonomy" id="96803"/>
    <lineage>
        <taxon>Eukaryota</taxon>
        <taxon>Metazoa</taxon>
        <taxon>Ecdysozoa</taxon>
        <taxon>Arthropoda</taxon>
        <taxon>Crustacea</taxon>
        <taxon>Multicrustacea</taxon>
        <taxon>Malacostraca</taxon>
        <taxon>Eumalacostraca</taxon>
        <taxon>Peracarida</taxon>
        <taxon>Isopoda</taxon>
        <taxon>Oniscidea</taxon>
        <taxon>Crinocheta</taxon>
        <taxon>Armadillidiidae</taxon>
        <taxon>Armadillidium</taxon>
    </lineage>
</organism>
<proteinExistence type="predicted"/>
<evidence type="ECO:0000313" key="7">
    <source>
        <dbReference type="EMBL" id="KAB7507350.1"/>
    </source>
</evidence>
<comment type="caution">
    <text evidence="7">The sequence shown here is derived from an EMBL/GenBank/DDBJ whole genome shotgun (WGS) entry which is preliminary data.</text>
</comment>
<gene>
    <name evidence="7" type="primary">Usmg5</name>
    <name evidence="7" type="ORF">Anas_03480</name>
</gene>
<protein>
    <submittedName>
        <fullName evidence="7">Up-regulated during skeletal muscle growth protein 5</fullName>
    </submittedName>
</protein>
<evidence type="ECO:0000256" key="2">
    <source>
        <dbReference type="ARBA" id="ARBA00022692"/>
    </source>
</evidence>
<accession>A0A5N5TMF0</accession>
<keyword evidence="4" id="KW-0496">Mitochondrion</keyword>
<dbReference type="EMBL" id="SEYY01000400">
    <property type="protein sequence ID" value="KAB7507350.1"/>
    <property type="molecule type" value="Genomic_DNA"/>
</dbReference>
<keyword evidence="3 6" id="KW-1133">Transmembrane helix</keyword>
<dbReference type="Proteomes" id="UP000326759">
    <property type="component" value="Unassembled WGS sequence"/>
</dbReference>
<dbReference type="GO" id="GO:0031966">
    <property type="term" value="C:mitochondrial membrane"/>
    <property type="evidence" value="ECO:0007669"/>
    <property type="project" value="UniProtKB-SubCell"/>
</dbReference>
<sequence>MPNCFFLFSDLTLIMAGDNVDPSQFKGLSKHFNSQTIHGRANVTLATYAGIATIYILYKLRPKKKQ</sequence>
<name>A0A5N5TMF0_9CRUS</name>
<keyword evidence="8" id="KW-1185">Reference proteome</keyword>
<feature type="transmembrane region" description="Helical" evidence="6">
    <location>
        <begin position="40"/>
        <end position="58"/>
    </location>
</feature>
<evidence type="ECO:0000256" key="1">
    <source>
        <dbReference type="ARBA" id="ARBA00004304"/>
    </source>
</evidence>
<dbReference type="PANTHER" id="PTHR34038:SF1">
    <property type="entry name" value="ATP SYNTHASE MEMBRANE SUBUNIT K, MITOCHONDRIAL"/>
    <property type="match status" value="1"/>
</dbReference>
<dbReference type="PRINTS" id="PR01821">
    <property type="entry name" value="DAPIT"/>
</dbReference>
<evidence type="ECO:0000256" key="6">
    <source>
        <dbReference type="SAM" id="Phobius"/>
    </source>
</evidence>
<dbReference type="PANTHER" id="PTHR34038">
    <property type="entry name" value="ATP SYNTHASE MEMBRANE SUBUNIT DAPIT, MITOCHONDRIAL"/>
    <property type="match status" value="1"/>
</dbReference>
<evidence type="ECO:0000313" key="8">
    <source>
        <dbReference type="Proteomes" id="UP000326759"/>
    </source>
</evidence>
<keyword evidence="5 6" id="KW-0472">Membrane</keyword>
<dbReference type="AlphaFoldDB" id="A0A5N5TMF0"/>
<comment type="subcellular location">
    <subcellularLocation>
        <location evidence="1">Mitochondrion membrane</location>
        <topology evidence="1">Single-pass membrane protein</topology>
    </subcellularLocation>
</comment>
<evidence type="ECO:0000256" key="3">
    <source>
        <dbReference type="ARBA" id="ARBA00022989"/>
    </source>
</evidence>
<dbReference type="InterPro" id="IPR009125">
    <property type="entry name" value="ATPMK"/>
</dbReference>
<dbReference type="Pfam" id="PF14960">
    <property type="entry name" value="ATP_synth_reg"/>
    <property type="match status" value="1"/>
</dbReference>
<keyword evidence="2 6" id="KW-0812">Transmembrane</keyword>
<dbReference type="OrthoDB" id="9435504at2759"/>